<evidence type="ECO:0008006" key="6">
    <source>
        <dbReference type="Google" id="ProtNLM"/>
    </source>
</evidence>
<reference evidence="2" key="2">
    <citation type="submission" date="2016-10" db="EMBL/GenBank/DDBJ databases">
        <authorList>
            <person name="de Groot N.N."/>
        </authorList>
    </citation>
    <scope>NUCLEOTIDE SEQUENCE [LARGE SCALE GENOMIC DNA]</scope>
    <source>
        <strain evidence="2">ATCC 20501</strain>
    </source>
</reference>
<keyword evidence="1" id="KW-0472">Membrane</keyword>
<evidence type="ECO:0000313" key="3">
    <source>
        <dbReference type="EMBL" id="SFD29453.1"/>
    </source>
</evidence>
<dbReference type="EMBL" id="FOME01000003">
    <property type="protein sequence ID" value="SFD29453.1"/>
    <property type="molecule type" value="Genomic_DNA"/>
</dbReference>
<evidence type="ECO:0000313" key="2">
    <source>
        <dbReference type="EMBL" id="SEG84163.1"/>
    </source>
</evidence>
<evidence type="ECO:0000256" key="1">
    <source>
        <dbReference type="SAM" id="Phobius"/>
    </source>
</evidence>
<keyword evidence="4" id="KW-1185">Reference proteome</keyword>
<dbReference type="Proteomes" id="UP000199690">
    <property type="component" value="Unassembled WGS sequence"/>
</dbReference>
<dbReference type="RefSeq" id="WP_093351042.1">
    <property type="nucleotide sequence ID" value="NZ_FNVB01000006.1"/>
</dbReference>
<dbReference type="Proteomes" id="UP000236729">
    <property type="component" value="Unassembled WGS sequence"/>
</dbReference>
<gene>
    <name evidence="2" type="ORF">SAMN02982929_04384</name>
    <name evidence="3" type="ORF">SAMN05216506_103407</name>
</gene>
<accession>A0A1H6DHA9</accession>
<name>A0A1H6DHA9_9PSEU</name>
<keyword evidence="1" id="KW-1133">Transmembrane helix</keyword>
<dbReference type="EMBL" id="FNVB01000006">
    <property type="protein sequence ID" value="SEG84163.1"/>
    <property type="molecule type" value="Genomic_DNA"/>
</dbReference>
<evidence type="ECO:0000313" key="5">
    <source>
        <dbReference type="Proteomes" id="UP000236729"/>
    </source>
</evidence>
<feature type="transmembrane region" description="Helical" evidence="1">
    <location>
        <begin position="188"/>
        <end position="213"/>
    </location>
</feature>
<sequence>MIRALRREFRAAVLLSPAVLAALTTLLLVQPWGALSWNAVAQSMRFGMLYAGPLMATAGAWTAGRDLRRGTRDLLATTSRSTWRPHVVAWAALTAAALLGLVLTCAVAAIFVQPITASDELWVPELFLCVPAYGALVAFGMALGRLVRWRLIVALTPVLTFLGILFASRRDWSAPVSLTMNAGPASDYATFTGLSSALQAAWYAAIAVALLAIGAARRRWLALPPMALAIAMSVQLASMPYDEHMRDDPAAVQQVCTTTGPPVCVPRYQEPVLDELAGLVQPMLVRLDGIASAPTAVRFSHRSDDGPAWTFDSTLTGRLVDPQRNRVALAHLLLSLEPDGRHYADCTPTVHGEYASVAEAAQHWLLGDIPRAQQLLDGRAPDREWIAAYFAAKANCDGEAMRLLVPATANA</sequence>
<feature type="transmembrane region" description="Helical" evidence="1">
    <location>
        <begin position="151"/>
        <end position="168"/>
    </location>
</feature>
<keyword evidence="1" id="KW-0812">Transmembrane</keyword>
<organism evidence="2 5">
    <name type="scientific">Saccharopolyspora kobensis</name>
    <dbReference type="NCBI Taxonomy" id="146035"/>
    <lineage>
        <taxon>Bacteria</taxon>
        <taxon>Bacillati</taxon>
        <taxon>Actinomycetota</taxon>
        <taxon>Actinomycetes</taxon>
        <taxon>Pseudonocardiales</taxon>
        <taxon>Pseudonocardiaceae</taxon>
        <taxon>Saccharopolyspora</taxon>
    </lineage>
</organism>
<feature type="transmembrane region" description="Helical" evidence="1">
    <location>
        <begin position="121"/>
        <end position="144"/>
    </location>
</feature>
<protein>
    <recommendedName>
        <fullName evidence="6">ABC-type transport system involved in multi-copper enzyme maturation permease subunit</fullName>
    </recommendedName>
</protein>
<feature type="transmembrane region" description="Helical" evidence="1">
    <location>
        <begin position="220"/>
        <end position="241"/>
    </location>
</feature>
<feature type="transmembrane region" description="Helical" evidence="1">
    <location>
        <begin position="46"/>
        <end position="67"/>
    </location>
</feature>
<reference evidence="4 5" key="1">
    <citation type="submission" date="2016-10" db="EMBL/GenBank/DDBJ databases">
        <authorList>
            <person name="Varghese N."/>
            <person name="Submissions S."/>
        </authorList>
    </citation>
    <scope>NUCLEOTIDE SEQUENCE [LARGE SCALE GENOMIC DNA]</scope>
    <source>
        <strain evidence="5">ATCC 20501</strain>
        <strain evidence="3 4">CGMCC 4.3529</strain>
    </source>
</reference>
<evidence type="ECO:0000313" key="4">
    <source>
        <dbReference type="Proteomes" id="UP000199690"/>
    </source>
</evidence>
<dbReference type="AlphaFoldDB" id="A0A1H6DHA9"/>
<accession>A0A1I1RCZ3</accession>
<feature type="transmembrane region" description="Helical" evidence="1">
    <location>
        <begin position="87"/>
        <end position="115"/>
    </location>
</feature>
<proteinExistence type="predicted"/>